<dbReference type="Proteomes" id="UP001055712">
    <property type="component" value="Unassembled WGS sequence"/>
</dbReference>
<dbReference type="Pfam" id="PF08662">
    <property type="entry name" value="eIF2A"/>
    <property type="match status" value="1"/>
</dbReference>
<dbReference type="OrthoDB" id="2194683at2759"/>
<feature type="region of interest" description="Disordered" evidence="8">
    <location>
        <begin position="434"/>
        <end position="476"/>
    </location>
</feature>
<evidence type="ECO:0000256" key="7">
    <source>
        <dbReference type="ARBA" id="ARBA00022917"/>
    </source>
</evidence>
<keyword evidence="11" id="KW-1185">Reference proteome</keyword>
<evidence type="ECO:0000256" key="1">
    <source>
        <dbReference type="ARBA" id="ARBA00009573"/>
    </source>
</evidence>
<dbReference type="SUPFAM" id="SSF82171">
    <property type="entry name" value="DPP6 N-terminal domain-like"/>
    <property type="match status" value="1"/>
</dbReference>
<dbReference type="Gene3D" id="2.130.10.10">
    <property type="entry name" value="YVTN repeat-like/Quinoprotein amine dehydrogenase"/>
    <property type="match status" value="2"/>
</dbReference>
<dbReference type="GO" id="GO:0003729">
    <property type="term" value="F:mRNA binding"/>
    <property type="evidence" value="ECO:0007669"/>
    <property type="project" value="TreeGrafter"/>
</dbReference>
<keyword evidence="4" id="KW-0853">WD repeat</keyword>
<protein>
    <recommendedName>
        <fullName evidence="2">Eukaryotic translation initiation factor 2A</fullName>
    </recommendedName>
</protein>
<gene>
    <name evidence="10" type="ORF">D9Q98_007447</name>
</gene>
<evidence type="ECO:0000259" key="9">
    <source>
        <dbReference type="Pfam" id="PF08662"/>
    </source>
</evidence>
<evidence type="ECO:0000256" key="3">
    <source>
        <dbReference type="ARBA" id="ARBA00022540"/>
    </source>
</evidence>
<dbReference type="GO" id="GO:0043022">
    <property type="term" value="F:ribosome binding"/>
    <property type="evidence" value="ECO:0007669"/>
    <property type="project" value="TreeGrafter"/>
</dbReference>
<evidence type="ECO:0000256" key="6">
    <source>
        <dbReference type="ARBA" id="ARBA00022845"/>
    </source>
</evidence>
<reference evidence="10" key="2">
    <citation type="submission" date="2020-11" db="EMBL/GenBank/DDBJ databases">
        <authorList>
            <person name="Cecchin M."/>
            <person name="Marcolungo L."/>
            <person name="Rossato M."/>
            <person name="Girolomoni L."/>
            <person name="Cosentino E."/>
            <person name="Cuine S."/>
            <person name="Li-Beisson Y."/>
            <person name="Delledonne M."/>
            <person name="Ballottari M."/>
        </authorList>
    </citation>
    <scope>NUCLEOTIDE SEQUENCE</scope>
    <source>
        <strain evidence="10">211/11P</strain>
        <tissue evidence="10">Whole cell</tissue>
    </source>
</reference>
<evidence type="ECO:0000256" key="8">
    <source>
        <dbReference type="SAM" id="MobiDB-lite"/>
    </source>
</evidence>
<dbReference type="InterPro" id="IPR015943">
    <property type="entry name" value="WD40/YVTN_repeat-like_dom_sf"/>
</dbReference>
<evidence type="ECO:0000313" key="10">
    <source>
        <dbReference type="EMBL" id="KAI3428624.1"/>
    </source>
</evidence>
<comment type="caution">
    <text evidence="10">The sequence shown here is derived from an EMBL/GenBank/DDBJ whole genome shotgun (WGS) entry which is preliminary data.</text>
</comment>
<dbReference type="EMBL" id="SIDB01000009">
    <property type="protein sequence ID" value="KAI3428624.1"/>
    <property type="molecule type" value="Genomic_DNA"/>
</dbReference>
<reference evidence="10" key="1">
    <citation type="journal article" date="2019" name="Plant J.">
        <title>Chlorella vulgaris genome assembly and annotation reveals the molecular basis for metabolic acclimation to high light conditions.</title>
        <authorList>
            <person name="Cecchin M."/>
            <person name="Marcolungo L."/>
            <person name="Rossato M."/>
            <person name="Girolomoni L."/>
            <person name="Cosentino E."/>
            <person name="Cuine S."/>
            <person name="Li-Beisson Y."/>
            <person name="Delledonne M."/>
            <person name="Ballottari M."/>
        </authorList>
    </citation>
    <scope>NUCLEOTIDE SEQUENCE</scope>
    <source>
        <strain evidence="10">211/11P</strain>
    </source>
</reference>
<proteinExistence type="inferred from homology"/>
<dbReference type="GO" id="GO:0022627">
    <property type="term" value="C:cytosolic small ribosomal subunit"/>
    <property type="evidence" value="ECO:0007669"/>
    <property type="project" value="TreeGrafter"/>
</dbReference>
<dbReference type="GO" id="GO:0000049">
    <property type="term" value="F:tRNA binding"/>
    <property type="evidence" value="ECO:0007669"/>
    <property type="project" value="TreeGrafter"/>
</dbReference>
<evidence type="ECO:0000256" key="4">
    <source>
        <dbReference type="ARBA" id="ARBA00022574"/>
    </source>
</evidence>
<keyword evidence="5" id="KW-0677">Repeat</keyword>
<feature type="region of interest" description="Disordered" evidence="8">
    <location>
        <begin position="511"/>
        <end position="547"/>
    </location>
</feature>
<evidence type="ECO:0000256" key="5">
    <source>
        <dbReference type="ARBA" id="ARBA00022737"/>
    </source>
</evidence>
<evidence type="ECO:0000256" key="2">
    <source>
        <dbReference type="ARBA" id="ARBA00013819"/>
    </source>
</evidence>
<keyword evidence="7" id="KW-0648">Protein biosynthesis</keyword>
<accession>A0A9D4YVS7</accession>
<dbReference type="InterPro" id="IPR011387">
    <property type="entry name" value="TIF2A"/>
</dbReference>
<feature type="domain" description="Translation initiation factor beta propellor-like" evidence="9">
    <location>
        <begin position="216"/>
        <end position="412"/>
    </location>
</feature>
<evidence type="ECO:0000313" key="11">
    <source>
        <dbReference type="Proteomes" id="UP001055712"/>
    </source>
</evidence>
<dbReference type="PANTHER" id="PTHR13227:SF0">
    <property type="entry name" value="EUKARYOTIC TRANSLATION INITIATION FACTOR 2A"/>
    <property type="match status" value="1"/>
</dbReference>
<organism evidence="10 11">
    <name type="scientific">Chlorella vulgaris</name>
    <name type="common">Green alga</name>
    <dbReference type="NCBI Taxonomy" id="3077"/>
    <lineage>
        <taxon>Eukaryota</taxon>
        <taxon>Viridiplantae</taxon>
        <taxon>Chlorophyta</taxon>
        <taxon>core chlorophytes</taxon>
        <taxon>Trebouxiophyceae</taxon>
        <taxon>Chlorellales</taxon>
        <taxon>Chlorellaceae</taxon>
        <taxon>Chlorella clade</taxon>
        <taxon>Chlorella</taxon>
    </lineage>
</organism>
<dbReference type="InterPro" id="IPR013979">
    <property type="entry name" value="TIF_beta_prop-like"/>
</dbReference>
<name>A0A9D4YVS7_CHLVU</name>
<dbReference type="GO" id="GO:0003743">
    <property type="term" value="F:translation initiation factor activity"/>
    <property type="evidence" value="ECO:0007669"/>
    <property type="project" value="UniProtKB-KW"/>
</dbReference>
<dbReference type="PANTHER" id="PTHR13227">
    <property type="entry name" value="EUKARYOTIC TRANSLATION INITIATION FACTOR 2A"/>
    <property type="match status" value="1"/>
</dbReference>
<comment type="similarity">
    <text evidence="1">Belongs to the WD repeat EIF2A family.</text>
</comment>
<keyword evidence="3" id="KW-0396">Initiation factor</keyword>
<dbReference type="AlphaFoldDB" id="A0A9D4YVS7"/>
<dbReference type="GO" id="GO:0006417">
    <property type="term" value="P:regulation of translation"/>
    <property type="evidence" value="ECO:0007669"/>
    <property type="project" value="UniProtKB-KW"/>
</dbReference>
<keyword evidence="6" id="KW-0810">Translation regulation</keyword>
<sequence>MSTDLQLVCRTPNDVEFLTAPAVSQLGSVGAPASSLVFSPDATRLLLVGGDAVAVLDAATRKQLQRLDIPAVVAAALSPQGTFMVTFQRPTKTESGAADRNLKVWRLEAGECLLSLHQKVYTKDTWPSIQFTQDDALAFHQVTNAVNIYSTDNWAAGVSKRLPLKGVGAFAVCPTPSRPLVAAYVPEAKGSPAFIALYDYSAISATGDAPPPICRKSFYRANAAQLLWNSTGSAVLVMTAADVDATNQSYYGEQKLFFMSADGTNECQVPLPKEGPIHDFQWNPKGDCFIVVAGFMPAKTTLFTDKCVAKYDLGSGPFSTARWNPFGRFLVLAGIGNLPGDLHFFDKKADGKCRPMGTPTRAENGVTAEWSPCGRYLLSATVAPRLRVDNGFQIFKYDGTLLVKEKRDVLYEASWMPAAAGAFEDRPQSPRASAGAAAAAAGSGSGGSGAAAAAPALPPQPAARASGYVPPHLRGKPGAAEAAAASFSLARDAADKGGKIPTGAVAARPVVGASNLPPGAAPPPSKSSSKNAKRRAAAKKKADGSDA</sequence>